<dbReference type="RefSeq" id="XP_039130112.1">
    <property type="nucleotide sequence ID" value="XM_039274178.1"/>
</dbReference>
<reference evidence="4 5" key="1">
    <citation type="submission" date="2025-04" db="UniProtKB">
        <authorList>
            <consortium name="RefSeq"/>
        </authorList>
    </citation>
    <scope>IDENTIFICATION</scope>
</reference>
<name>A0AB40BV40_DIOCR</name>
<dbReference type="Proteomes" id="UP001515500">
    <property type="component" value="Chromosome 8"/>
</dbReference>
<keyword evidence="3" id="KW-1185">Reference proteome</keyword>
<gene>
    <name evidence="4 5" type="primary">LOC120266538</name>
</gene>
<dbReference type="GeneID" id="120266538"/>
<accession>A0AB40BV40</accession>
<feature type="chain" id="PRO_5044720535" evidence="2">
    <location>
        <begin position="20"/>
        <end position="356"/>
    </location>
</feature>
<protein>
    <submittedName>
        <fullName evidence="4 5">Uncharacterized protein LOC120266538</fullName>
    </submittedName>
</protein>
<dbReference type="RefSeq" id="XP_039130113.1">
    <property type="nucleotide sequence ID" value="XM_039274179.1"/>
</dbReference>
<feature type="region of interest" description="Disordered" evidence="1">
    <location>
        <begin position="243"/>
        <end position="271"/>
    </location>
</feature>
<evidence type="ECO:0000313" key="3">
    <source>
        <dbReference type="Proteomes" id="UP001515500"/>
    </source>
</evidence>
<evidence type="ECO:0000313" key="5">
    <source>
        <dbReference type="RefSeq" id="XP_039130113.1"/>
    </source>
</evidence>
<evidence type="ECO:0000256" key="2">
    <source>
        <dbReference type="SAM" id="SignalP"/>
    </source>
</evidence>
<dbReference type="AlphaFoldDB" id="A0AB40BV40"/>
<proteinExistence type="predicted"/>
<evidence type="ECO:0000313" key="4">
    <source>
        <dbReference type="RefSeq" id="XP_039130112.1"/>
    </source>
</evidence>
<evidence type="ECO:0000256" key="1">
    <source>
        <dbReference type="SAM" id="MobiDB-lite"/>
    </source>
</evidence>
<feature type="compositionally biased region" description="Basic and acidic residues" evidence="1">
    <location>
        <begin position="243"/>
        <end position="268"/>
    </location>
</feature>
<feature type="signal peptide" evidence="2">
    <location>
        <begin position="1"/>
        <end position="19"/>
    </location>
</feature>
<organism evidence="3 5">
    <name type="scientific">Dioscorea cayennensis subsp. rotundata</name>
    <name type="common">White Guinea yam</name>
    <name type="synonym">Dioscorea rotundata</name>
    <dbReference type="NCBI Taxonomy" id="55577"/>
    <lineage>
        <taxon>Eukaryota</taxon>
        <taxon>Viridiplantae</taxon>
        <taxon>Streptophyta</taxon>
        <taxon>Embryophyta</taxon>
        <taxon>Tracheophyta</taxon>
        <taxon>Spermatophyta</taxon>
        <taxon>Magnoliopsida</taxon>
        <taxon>Liliopsida</taxon>
        <taxon>Dioscoreales</taxon>
        <taxon>Dioscoreaceae</taxon>
        <taxon>Dioscorea</taxon>
    </lineage>
</organism>
<keyword evidence="2" id="KW-0732">Signal</keyword>
<sequence>MAFMLGLRIVSYGMVGAVAILTHETTKAYKERLYHWAKEKFKSHDSPPQPGGPPQAENQPTTHQRGDAHLSSPQLQQQQQQQLTVIWEDNDALPFLPQLQHHQQPTTTTTITCEEDAHLSVLLQPQQQLTASKKDDDIHLSVLQQQQQLTTADKENVANLPMLQQQELTAAAAAAAAAAANDHDANYLLVQQEFTAASNIHDACIPAQQQQLTAIGKDDDVYDLNDDQAVKTSHLIGTEFELKGSSETSKDHEFDDVRTEGGAKHEQQGPRLPGGGATFFAKVFNAAKSQLHGFFCWARGLFEDKRWSTVRGIIARIARKIFLLLADDLFHYTFKGKHPVLRQLLAIIFNEVKKAL</sequence>
<feature type="region of interest" description="Disordered" evidence="1">
    <location>
        <begin position="41"/>
        <end position="82"/>
    </location>
</feature>